<protein>
    <submittedName>
        <fullName evidence="2">Intermembrane lipid transfer protein VPS13B isoform X2</fullName>
    </submittedName>
</protein>
<dbReference type="RefSeq" id="XP_073781765.1">
    <property type="nucleotide sequence ID" value="XM_073925664.1"/>
</dbReference>
<keyword evidence="1" id="KW-1185">Reference proteome</keyword>
<gene>
    <name evidence="2" type="primary">vps13b</name>
</gene>
<sequence length="3935" mass="432863">MLESYVSPLLMSYVNRYIKNLKPSDLQLSLWGGDVVLSKLDLRLDVLEQELKLPFTFLSGHIHELRIHVPWTKLSSEPVVVTINTMECILKLRDGATDDSESCASSSTSRSAPEGSRAAVRARRQQQQQQGPSGPDLPPGYVQSLIRRVVNNVNIVVNNLILKYVEDDIVLSVNITSAECYTVDELWDRAFMDISAPELVLRKVINFSDCTVCLDRRNASGKIEFYQDPLLYKCSFRTRLHFSYDSINAKIPAVIKIHTMVESLKLSLTDQQLPMFLRLLELGVALYYGEMEERQEVEREDSGPLRDSIPGLRDGQCDEDEDEDGDEDGEQGWVSWAWSFIPAMVSAEEEERERAEGEQGAEFVECVEPGAPRPLSTAHRDPVVSIGFYCTKASVTFKLTESCSESSFYSPQKLKSREVLSVEQEGITVEALMMGEPFFDCQVGVVGCRALCLKGIMGVRDFEDNMNRKEEDAVFFRCGDTLSLKGMTYLTNSLFDYRSPENNGVRAEFILEGNLHKETYTEAAGLQRYGAFYMDYLYMMESSSRVCVGLQDGAALPVRLQETSLKRVVFGVLDLQLHSSAVHRMLKMITCTLEHEYQPYCRAQPPDVVEECVSVDPEQVAALEECIPVRQTSVTLMRATVTIPAAEYNLLHLILPTLLGHKVSSAQTSVPQFQLLRPLPALRLQFQRVTFEHSQPMHEEEVTRAASSLNQPSHTLLHHCYTHCCLKVFELQAGLTVIGSEEASQPLIPIIPAFSTALYGKQLHLPAYWLRNPSVPVSECVLELPQVCVQATRAQVLLLHCMTRSWTHSEGGGACSGITDSLISHAYNTTGVKSCAPVLEVCVQRVELKVCVRPALLCVSGTLGAVKVCARTPGVCEGQKDQLVPLLQGPSDTTDLHSSRWLSGSRKPASLLSPDLLQLTVQLPQQEHTPNPGAVLLLSVQGIAVNLDPVLSSWLLFHPQRTSGSRQTQQVSMAMKKRREDEASVGSAALTRQASNQNSDYTSSPVKTKTVTESRPLSIPVKVFPSAEECPVSPEEQMKNLITHTWNAVKHLTLQVELQSCCVFLPSDTLPSPSTLVCGDVPGTVRSWYHSQVCMPGTLVVCLPQISVLSAGHRRMEPLQDGPLTVPRPVLEEGGAFPWTVCVRQLSVYSLLGHQRSLSVVDPLGCTSTLALTAPRLQPAARDAFIICLHVDLQPLQLQCSNPQVQLVCALWCRWMQIFSVLERLQTRGAQRAAAGFPECSAPAAGPASPVHSSAGTAPPDTSTCSPSADLGTPTEADSAHTDDPAAGETLTLEQQTCSISGSSRRLSVWMQWMLPRLTLKLFSSEPASRTTELCVLAEMEDLSASVDIQDVYTKVKCKVGSFHIDHYRSSAEEAAVVLSCTEKLNRRTVLLRPLGRQEPHSAFSFFPPAAAKALDVSHQQHGFLSVTYTQAVTRNVRHKLTARQERMAATPRLSEDTSDASPQHLHEILLTAQPFDLVLSCPLLAAVARVFHLPPSLRPPTRERISAQPMRGHALSSSSLPLVYVNTSVIRIFCPLEDTHGSLHSQSKHWKEDTVVLKIGSVSVAPQADNPLPRSVLRKDIYQRALNLGVLRDPGSEVEDRQYQIDLQCMNIGTAQWAELQPEGAGPGGVTAADSERSSQNPALEWNMASSIRRQQEKRVILSPIITDFSVRITAAPAVIYRKPLSADHGPAEEVVVCGHSLEMNITSNLELFLSAAQVQLLQRLLQDNMRLTEDADTTADVCGQQQQQAAAVSGCVESVCVGGAPCGQDSGFGSDSARLRIVQHRLARPPQQPTVTKSLSFVPFDVFLTAGRISLMTYATSPTDPADPTAPASPPAPPAPAVQDGGLASLTADSLLRGGSCMSAPGRSSARQALGVTVVRQPGRRGDTHTCLQPLLLLQVMQPSVLLSCQHRRQRLELSLFDLSLKGPVADYRSHDAGKSLPESLDYSVFWLQTVAGEADGRTGIPPPLLSVSVRDFLSAPELQVEVSRPLQVSPTPAKVEQAKLFWRTLFPEGEALPTDKTGPTPSCSEAPPTVDRLLGALQTPVPFRRLALHAVQLVLSVETQTCSSVTLSVSALTSTLTLQNNSSSRPADGFKEVCVSLQCEDLLIRTALRERSSVFVGPFSCSADLEAHWCRHSGSSAPDAPGPPRVLIDMKGGLLQVFWGQLQFNCLSEFLEQLQNYWSQLSTVEAEPQDKPCPSMPPPTSLSAQSEHSSDDLRTGLFQYIQDSACQRLPAPHEVVFWRETEDSPGVMLWRYPEPRAITFLRITPVPFNTTEDPDISTADLGDVLQVPCSLEFWDELQRVFVPYREFSLSESSVCELTLPTLTPDTQQTDLVTSDLWRMVLNSNSDGGDESSDSESGSQVHCEQLVCPTALAACTRVDSCFAQWCVSSVGVSMRLAYLQLHFCHNLDQLGTVPCQKLRPFLPDRKLPQDQEFAVVCVREPCVFVRQWCGVVQSCVELSLSCALSCSLLEYRNLTLLPVLQPTRMQAHATHTLTHTHAQHTLHCHATLQPLHAAIGQYAIHTLDRALQAWRQNGVSDAEEVVFCHYVICNDTQEVLRFGQVDTDENILLQSNQSHQYSWRTHRSPQLLHICMEGWGNWRWAEPFSVDDAGTLLRTIQHRGQTASLIIRVTQLSAVQKQVVISGRQVVCSFLHQPIELRLLQRVCVDGQPLLRARVCRLEPDCRPPAFVLEHAELTEVCVRACGEDAWSQDVCLEHSDTHNSSVVQVPSSNGSLLHVWCTRVLLEPNTHTQQRVVVFSPLFMMWSHLPEPVLVHVEKRSLGLRDTQLIPGRGHQEALLNAEADLTHHLTFQAREEEGASHCAVPVSTAVVKQILSRASAEHQQNPQNILEHFCGEKKPSRAAWPYSSREAERGAGEPVAQWDSPMQVRLSVWRAGLNTLLVELLPWALLVNRSHCDLWLFEAENIIVQIPAGGTIVPPNLTDAFQIGIYWPHTNTVHKSPAVQLVHEVSSPRWPEGGGADVLLLDEEGFIHTDITLGTQPGNLKLCQFCVSSSVKFGIQVLQIEDKTVLVNNTTHTFKCRAVIPQHTAVTPAQLCPVPESSVFALGPAGAAGDQVCCALPCWDVLRGPSSEDPPLGPQLLQLSCEGCVLRWSPAAPVRSDRPRQSLPVPVEPSSDWPFSTRPLVLTCQEHLGVTYLTVSEDQSPRMLIHNHCPKSLLLKENTRECVRWPVFPRVLPAHSSVHHELLHQASSFPECRQKETLPTLRLRILTDTSTGPTDTPTHSTDTPTDPTDTPTTPGWTEAIDISSPGTQVVFLPGFGCLYIDVLQQSGSVTLTLAAESSAAELITQHRPCRQMLSFRLLLDEASVALCDDITSPSGSVELLRLTISKLLLLLPPCEPPADPSTAPALHTLQVLCGGLQVDNQLYERASFHFPVMVCQEPQGEAELCPQQLQQFCAACFLSLSISVCADGQLDRLALRIRPARLYLEDTFIYYMKTLFHTYIPECAAGGRGCVRGVESAVPQEVLESMRALVSPLRLQKLSIEPLQLLVSIHASLKLYIASDHTPLAFSEFERGPVCTTARHLVHTLAMHYAAGALFRAGWVVGSLEILGSPASLVRSIGNGVSDFFRLPYEGLTRGPGAFISGVSRGTNSFIKHISKGTLTSITNLATSLARNMDRLSLDDEHYTRQEEWRRQLPETLGDGLRQGLSRLGISLLGAVAGIVDQPMQTFTRTLELPNSASSAARGVISGVGKGIVGVFTKPIGGAAELVSQTGYGLLHGAGLWQLPKQLHQPTDNRSADAANSSAKYIWKMLQSLGRAELHMALDVCMVSGSGQERAGCLLLSAEVLFVVSVCEDAQQQAFPITEIQCEHDTHTPGRITLTLQQQRVNTDAEVEGVRERLSELQYTRLLDFVRGASPFLPAALQPSVSPAEPQRSVCRTYQYQADAAFARVFVCRFQMVKNRALRIGFH</sequence>
<evidence type="ECO:0000313" key="2">
    <source>
        <dbReference type="RefSeq" id="XP_073781765.1"/>
    </source>
</evidence>
<dbReference type="Proteomes" id="UP000000437">
    <property type="component" value="Chromosome 16"/>
</dbReference>
<organism evidence="1 2">
    <name type="scientific">Danio rerio</name>
    <name type="common">Zebrafish</name>
    <name type="synonym">Brachydanio rerio</name>
    <dbReference type="NCBI Taxonomy" id="7955"/>
    <lineage>
        <taxon>Eukaryota</taxon>
        <taxon>Metazoa</taxon>
        <taxon>Chordata</taxon>
        <taxon>Craniata</taxon>
        <taxon>Vertebrata</taxon>
        <taxon>Euteleostomi</taxon>
        <taxon>Actinopterygii</taxon>
        <taxon>Neopterygii</taxon>
        <taxon>Teleostei</taxon>
        <taxon>Ostariophysi</taxon>
        <taxon>Cypriniformes</taxon>
        <taxon>Danionidae</taxon>
        <taxon>Danioninae</taxon>
        <taxon>Danio</taxon>
    </lineage>
</organism>
<name>A0AC58HIG7_DANRE</name>
<accession>A0AC58HIG7</accession>
<reference evidence="2" key="1">
    <citation type="submission" date="2025-08" db="UniProtKB">
        <authorList>
            <consortium name="RefSeq"/>
        </authorList>
    </citation>
    <scope>IDENTIFICATION</scope>
    <source>
        <strain evidence="2">Tuebingen</strain>
        <tissue evidence="2">Fibroblasts and whole tissue</tissue>
    </source>
</reference>
<evidence type="ECO:0000313" key="1">
    <source>
        <dbReference type="Proteomes" id="UP000000437"/>
    </source>
</evidence>
<proteinExistence type="predicted"/>